<accession>A0A9P7ZHS5</accession>
<dbReference type="OrthoDB" id="6499973at2759"/>
<evidence type="ECO:0000313" key="1">
    <source>
        <dbReference type="EMBL" id="KAG9252353.1"/>
    </source>
</evidence>
<gene>
    <name evidence="1" type="ORF">F5Z01DRAFT_243435</name>
</gene>
<dbReference type="RefSeq" id="XP_046116277.1">
    <property type="nucleotide sequence ID" value="XM_046258425.1"/>
</dbReference>
<protein>
    <submittedName>
        <fullName evidence="1">Uncharacterized protein</fullName>
    </submittedName>
</protein>
<organism evidence="1 2">
    <name type="scientific">Emericellopsis atlantica</name>
    <dbReference type="NCBI Taxonomy" id="2614577"/>
    <lineage>
        <taxon>Eukaryota</taxon>
        <taxon>Fungi</taxon>
        <taxon>Dikarya</taxon>
        <taxon>Ascomycota</taxon>
        <taxon>Pezizomycotina</taxon>
        <taxon>Sordariomycetes</taxon>
        <taxon>Hypocreomycetidae</taxon>
        <taxon>Hypocreales</taxon>
        <taxon>Bionectriaceae</taxon>
        <taxon>Emericellopsis</taxon>
    </lineage>
</organism>
<dbReference type="AlphaFoldDB" id="A0A9P7ZHS5"/>
<reference evidence="1" key="1">
    <citation type="journal article" date="2021" name="IMA Fungus">
        <title>Genomic characterization of three marine fungi, including Emericellopsis atlantica sp. nov. with signatures of a generalist lifestyle and marine biomass degradation.</title>
        <authorList>
            <person name="Hagestad O.C."/>
            <person name="Hou L."/>
            <person name="Andersen J.H."/>
            <person name="Hansen E.H."/>
            <person name="Altermark B."/>
            <person name="Li C."/>
            <person name="Kuhnert E."/>
            <person name="Cox R.J."/>
            <person name="Crous P.W."/>
            <person name="Spatafora J.W."/>
            <person name="Lail K."/>
            <person name="Amirebrahimi M."/>
            <person name="Lipzen A."/>
            <person name="Pangilinan J."/>
            <person name="Andreopoulos W."/>
            <person name="Hayes R.D."/>
            <person name="Ng V."/>
            <person name="Grigoriev I.V."/>
            <person name="Jackson S.A."/>
            <person name="Sutton T.D.S."/>
            <person name="Dobson A.D.W."/>
            <person name="Rama T."/>
        </authorList>
    </citation>
    <scope>NUCLEOTIDE SEQUENCE</scope>
    <source>
        <strain evidence="1">TS7</strain>
    </source>
</reference>
<dbReference type="EMBL" id="MU251263">
    <property type="protein sequence ID" value="KAG9252353.1"/>
    <property type="molecule type" value="Genomic_DNA"/>
</dbReference>
<comment type="caution">
    <text evidence="1">The sequence shown here is derived from an EMBL/GenBank/DDBJ whole genome shotgun (WGS) entry which is preliminary data.</text>
</comment>
<evidence type="ECO:0000313" key="2">
    <source>
        <dbReference type="Proteomes" id="UP000887229"/>
    </source>
</evidence>
<dbReference type="Proteomes" id="UP000887229">
    <property type="component" value="Unassembled WGS sequence"/>
</dbReference>
<keyword evidence="2" id="KW-1185">Reference proteome</keyword>
<name>A0A9P7ZHS5_9HYPO</name>
<proteinExistence type="predicted"/>
<dbReference type="GeneID" id="70289328"/>
<sequence length="243" mass="28596">MADFPPIDAAFTEPNDYRVPREYLKELAKFHGNHTYPYTWGFVIFRTVYTYGSDEAFAKALERLDAYARYEAYQDLRSKFYHEAPRDPAVNQELFRRYYNVILEDKDKLANASVDEVGKRFDAWIESNLTAEATKQRDPRLNCRFRYCVMMDQQSIDNILALPEDPDTSPYDDPQKLDRWIKLVSSEQRPDGRFWLRVGVDGLLWAFWFGSEDPDNLIEEVAWEDEVDGVLNYWGNALQGFHV</sequence>